<protein>
    <recommendedName>
        <fullName evidence="1">NACHT conflict system C-terminal helical domain-containing protein</fullName>
    </recommendedName>
</protein>
<dbReference type="AlphaFoldDB" id="A0A1U7I7Q1"/>
<sequence length="245" mass="28651">MILPLRGVSLHFFTSCPILRVSRLYPLLKWVNQESLRVDISGNKTAIRAFYLDIDIDVDRDNKLVYLIDFDYTCRLTYASFLAHALNACEITPEIVDLARKFDLSLVREYALEPTIAITIVRVIAIDDLVREFGSWLKPEMKEALQRLKAQVPNLNGDMESLLDWYKTHGRAWDEQVKDLIFESHRINDYYPRFSDHQKEILNQYYNANRLLLECINIANMSPEVRAEIIDTLLLPLAEIEQREM</sequence>
<evidence type="ECO:0000313" key="2">
    <source>
        <dbReference type="EMBL" id="OKH32361.1"/>
    </source>
</evidence>
<gene>
    <name evidence="2" type="ORF">NIES2119_26355</name>
</gene>
<feature type="domain" description="NACHT conflict system C-terminal helical" evidence="1">
    <location>
        <begin position="142"/>
        <end position="236"/>
    </location>
</feature>
<reference evidence="2 3" key="1">
    <citation type="submission" date="2016-11" db="EMBL/GenBank/DDBJ databases">
        <title>Draft Genome Sequences of Nine Cyanobacterial Strains from Diverse Habitats.</title>
        <authorList>
            <person name="Zhu T."/>
            <person name="Hou S."/>
            <person name="Lu X."/>
            <person name="Hess W.R."/>
        </authorList>
    </citation>
    <scope>NUCLEOTIDE SEQUENCE [LARGE SCALE GENOMIC DNA]</scope>
    <source>
        <strain evidence="2 3">IAM M-71</strain>
    </source>
</reference>
<proteinExistence type="predicted"/>
<dbReference type="Pfam" id="PF22727">
    <property type="entry name" value="NCH2"/>
    <property type="match status" value="1"/>
</dbReference>
<evidence type="ECO:0000313" key="3">
    <source>
        <dbReference type="Proteomes" id="UP000185860"/>
    </source>
</evidence>
<name>A0A1U7I7Q1_9CYAN</name>
<dbReference type="OrthoDB" id="448481at2"/>
<organism evidence="2 3">
    <name type="scientific">[Phormidium ambiguum] IAM M-71</name>
    <dbReference type="NCBI Taxonomy" id="454136"/>
    <lineage>
        <taxon>Bacteria</taxon>
        <taxon>Bacillati</taxon>
        <taxon>Cyanobacteriota</taxon>
        <taxon>Cyanophyceae</taxon>
        <taxon>Oscillatoriophycideae</taxon>
        <taxon>Aerosakkonematales</taxon>
        <taxon>Aerosakkonemataceae</taxon>
        <taxon>Floridanema</taxon>
    </lineage>
</organism>
<dbReference type="STRING" id="454136.NIES2119_26355"/>
<dbReference type="Proteomes" id="UP000185860">
    <property type="component" value="Unassembled WGS sequence"/>
</dbReference>
<dbReference type="RefSeq" id="WP_073596465.1">
    <property type="nucleotide sequence ID" value="NZ_MRCE01000040.1"/>
</dbReference>
<dbReference type="InterPro" id="IPR054501">
    <property type="entry name" value="NCH2"/>
</dbReference>
<evidence type="ECO:0000259" key="1">
    <source>
        <dbReference type="Pfam" id="PF22727"/>
    </source>
</evidence>
<accession>A0A1U7I7Q1</accession>
<comment type="caution">
    <text evidence="2">The sequence shown here is derived from an EMBL/GenBank/DDBJ whole genome shotgun (WGS) entry which is preliminary data.</text>
</comment>
<dbReference type="EMBL" id="MRCE01000040">
    <property type="protein sequence ID" value="OKH32361.1"/>
    <property type="molecule type" value="Genomic_DNA"/>
</dbReference>